<dbReference type="InterPro" id="IPR020588">
    <property type="entry name" value="RecA_ATP-bd"/>
</dbReference>
<feature type="domain" description="RecA family profile 1" evidence="10">
    <location>
        <begin position="101"/>
        <end position="278"/>
    </location>
</feature>
<keyword evidence="3" id="KW-0547">Nucleotide-binding</keyword>
<dbReference type="CDD" id="cd19491">
    <property type="entry name" value="XRCC3"/>
    <property type="match status" value="1"/>
</dbReference>
<keyword evidence="5" id="KW-0067">ATP-binding</keyword>
<evidence type="ECO:0000256" key="4">
    <source>
        <dbReference type="ARBA" id="ARBA00022763"/>
    </source>
</evidence>
<dbReference type="GO" id="GO:0071140">
    <property type="term" value="P:resolution of mitotic recombination intermediates"/>
    <property type="evidence" value="ECO:0007669"/>
    <property type="project" value="TreeGrafter"/>
</dbReference>
<name>A0AAV2BGG9_9ARAC</name>
<comment type="similarity">
    <text evidence="2">Belongs to the RecA family. RAD51 subfamily.</text>
</comment>
<comment type="caution">
    <text evidence="11">The sequence shown here is derived from an EMBL/GenBank/DDBJ whole genome shotgun (WGS) entry which is preliminary data.</text>
</comment>
<dbReference type="GO" id="GO:0005524">
    <property type="term" value="F:ATP binding"/>
    <property type="evidence" value="ECO:0007669"/>
    <property type="project" value="UniProtKB-KW"/>
</dbReference>
<sequence>MQILDTFWCEDFCSMSSSAPLSKKQKLANEIEDLSLHPELIRKLNQAKLCSFKAILHLSHPEIQKTAKISATDVQIVLETVSEVLLANEVVSVYDTLHNEKVIRNKLSSELLKNRSENCNGIYTGTITEICGESGCGKTQLCLYLSICAQMPVDAGGLNSKVVYIHTEGEFPIKRFLQMVNAFKRDFPELQNLRLSDNLVLKKVFNLNQLMHVLQNGLPDLLKKVSPPRIIIIDSVAALLRCEYDSWSERTSLMVQLATEIWKLANIHQMAVVCVNQVSGSNKNQNQNTKQTHLDVPSLGLLWSNILTTRIKISKKSSETSLPATRILELIFSSYHPHICNNFMISESGIKIL</sequence>
<keyword evidence="7" id="KW-0233">DNA recombination</keyword>
<dbReference type="SUPFAM" id="SSF52540">
    <property type="entry name" value="P-loop containing nucleoside triphosphate hydrolases"/>
    <property type="match status" value="1"/>
</dbReference>
<evidence type="ECO:0000256" key="6">
    <source>
        <dbReference type="ARBA" id="ARBA00023125"/>
    </source>
</evidence>
<dbReference type="GO" id="GO:0090656">
    <property type="term" value="P:t-circle formation"/>
    <property type="evidence" value="ECO:0007669"/>
    <property type="project" value="TreeGrafter"/>
</dbReference>
<dbReference type="PANTHER" id="PTHR46487">
    <property type="entry name" value="DNA REPAIR PROTEIN XRCC3"/>
    <property type="match status" value="1"/>
</dbReference>
<dbReference type="GO" id="GO:0005657">
    <property type="term" value="C:replication fork"/>
    <property type="evidence" value="ECO:0007669"/>
    <property type="project" value="TreeGrafter"/>
</dbReference>
<evidence type="ECO:0000256" key="2">
    <source>
        <dbReference type="ARBA" id="ARBA00007095"/>
    </source>
</evidence>
<dbReference type="GO" id="GO:0033065">
    <property type="term" value="C:Rad51C-XRCC3 complex"/>
    <property type="evidence" value="ECO:0007669"/>
    <property type="project" value="TreeGrafter"/>
</dbReference>
<keyword evidence="9" id="KW-0539">Nucleus</keyword>
<evidence type="ECO:0000256" key="1">
    <source>
        <dbReference type="ARBA" id="ARBA00004123"/>
    </source>
</evidence>
<dbReference type="GO" id="GO:0045003">
    <property type="term" value="P:double-strand break repair via synthesis-dependent strand annealing"/>
    <property type="evidence" value="ECO:0007669"/>
    <property type="project" value="TreeGrafter"/>
</dbReference>
<accession>A0AAV2BGG9</accession>
<keyword evidence="8" id="KW-0234">DNA repair</keyword>
<evidence type="ECO:0000256" key="8">
    <source>
        <dbReference type="ARBA" id="ARBA00023204"/>
    </source>
</evidence>
<gene>
    <name evidence="11" type="ORF">LARSCL_LOCUS19211</name>
</gene>
<proteinExistence type="inferred from homology"/>
<organism evidence="11 12">
    <name type="scientific">Larinioides sclopetarius</name>
    <dbReference type="NCBI Taxonomy" id="280406"/>
    <lineage>
        <taxon>Eukaryota</taxon>
        <taxon>Metazoa</taxon>
        <taxon>Ecdysozoa</taxon>
        <taxon>Arthropoda</taxon>
        <taxon>Chelicerata</taxon>
        <taxon>Arachnida</taxon>
        <taxon>Araneae</taxon>
        <taxon>Araneomorphae</taxon>
        <taxon>Entelegynae</taxon>
        <taxon>Araneoidea</taxon>
        <taxon>Araneidae</taxon>
        <taxon>Larinioides</taxon>
    </lineage>
</organism>
<keyword evidence="6" id="KW-0238">DNA-binding</keyword>
<dbReference type="PANTHER" id="PTHR46487:SF1">
    <property type="entry name" value="DNA REPAIR PROTEIN XRCC3"/>
    <property type="match status" value="1"/>
</dbReference>
<dbReference type="Pfam" id="PF26169">
    <property type="entry name" value="HHH_XRCC3_RpoA"/>
    <property type="match status" value="1"/>
</dbReference>
<keyword evidence="4" id="KW-0227">DNA damage</keyword>
<evidence type="ECO:0000313" key="12">
    <source>
        <dbReference type="Proteomes" id="UP001497382"/>
    </source>
</evidence>
<dbReference type="InterPro" id="IPR016467">
    <property type="entry name" value="DNA_recomb/repair_RecA-like"/>
</dbReference>
<dbReference type="InterPro" id="IPR047348">
    <property type="entry name" value="XRCC3-like_C"/>
</dbReference>
<dbReference type="GO" id="GO:0000722">
    <property type="term" value="P:telomere maintenance via recombination"/>
    <property type="evidence" value="ECO:0007669"/>
    <property type="project" value="TreeGrafter"/>
</dbReference>
<dbReference type="GO" id="GO:0140664">
    <property type="term" value="F:ATP-dependent DNA damage sensor activity"/>
    <property type="evidence" value="ECO:0007669"/>
    <property type="project" value="InterPro"/>
</dbReference>
<evidence type="ECO:0000256" key="5">
    <source>
        <dbReference type="ARBA" id="ARBA00022840"/>
    </source>
</evidence>
<evidence type="ECO:0000313" key="11">
    <source>
        <dbReference type="EMBL" id="CAL1295316.1"/>
    </source>
</evidence>
<evidence type="ECO:0000256" key="7">
    <source>
        <dbReference type="ARBA" id="ARBA00023172"/>
    </source>
</evidence>
<keyword evidence="12" id="KW-1185">Reference proteome</keyword>
<dbReference type="GO" id="GO:0000400">
    <property type="term" value="F:four-way junction DNA binding"/>
    <property type="evidence" value="ECO:0007669"/>
    <property type="project" value="TreeGrafter"/>
</dbReference>
<evidence type="ECO:0000256" key="9">
    <source>
        <dbReference type="ARBA" id="ARBA00023242"/>
    </source>
</evidence>
<dbReference type="Gene3D" id="3.40.50.300">
    <property type="entry name" value="P-loop containing nucleotide triphosphate hydrolases"/>
    <property type="match status" value="1"/>
</dbReference>
<dbReference type="EMBL" id="CAXIEN010000367">
    <property type="protein sequence ID" value="CAL1295316.1"/>
    <property type="molecule type" value="Genomic_DNA"/>
</dbReference>
<dbReference type="InterPro" id="IPR003593">
    <property type="entry name" value="AAA+_ATPase"/>
</dbReference>
<evidence type="ECO:0000259" key="10">
    <source>
        <dbReference type="PROSITE" id="PS50162"/>
    </source>
</evidence>
<dbReference type="PIRSF" id="PIRSF005856">
    <property type="entry name" value="Rad51"/>
    <property type="match status" value="1"/>
</dbReference>
<comment type="subcellular location">
    <subcellularLocation>
        <location evidence="1">Nucleus</location>
    </subcellularLocation>
</comment>
<evidence type="ECO:0000256" key="3">
    <source>
        <dbReference type="ARBA" id="ARBA00022741"/>
    </source>
</evidence>
<dbReference type="Proteomes" id="UP001497382">
    <property type="component" value="Unassembled WGS sequence"/>
</dbReference>
<dbReference type="InterPro" id="IPR058766">
    <property type="entry name" value="HHH_XRCC3_RAD51B"/>
</dbReference>
<dbReference type="InterPro" id="IPR027417">
    <property type="entry name" value="P-loop_NTPase"/>
</dbReference>
<dbReference type="Pfam" id="PF08423">
    <property type="entry name" value="Rad51"/>
    <property type="match status" value="1"/>
</dbReference>
<dbReference type="SMART" id="SM00382">
    <property type="entry name" value="AAA"/>
    <property type="match status" value="1"/>
</dbReference>
<reference evidence="11 12" key="1">
    <citation type="submission" date="2024-04" db="EMBL/GenBank/DDBJ databases">
        <authorList>
            <person name="Rising A."/>
            <person name="Reimegard J."/>
            <person name="Sonavane S."/>
            <person name="Akerstrom W."/>
            <person name="Nylinder S."/>
            <person name="Hedman E."/>
            <person name="Kallberg Y."/>
        </authorList>
    </citation>
    <scope>NUCLEOTIDE SEQUENCE [LARGE SCALE GENOMIC DNA]</scope>
</reference>
<protein>
    <recommendedName>
        <fullName evidence="10">RecA family profile 1 domain-containing protein</fullName>
    </recommendedName>
</protein>
<dbReference type="AlphaFoldDB" id="A0AAV2BGG9"/>
<dbReference type="InterPro" id="IPR013632">
    <property type="entry name" value="Rad51_C"/>
</dbReference>
<dbReference type="PROSITE" id="PS50162">
    <property type="entry name" value="RECA_2"/>
    <property type="match status" value="1"/>
</dbReference>